<accession>A0ABY6IY71</accession>
<gene>
    <name evidence="1" type="ORF">MKQ68_19725</name>
</gene>
<evidence type="ECO:0000313" key="2">
    <source>
        <dbReference type="Proteomes" id="UP001162741"/>
    </source>
</evidence>
<dbReference type="InterPro" id="IPR008947">
    <property type="entry name" value="PLipase_C/P1_nuclease_dom_sf"/>
</dbReference>
<dbReference type="Gene3D" id="1.10.575.10">
    <property type="entry name" value="P1 Nuclease"/>
    <property type="match status" value="1"/>
</dbReference>
<sequence>MLTRFLYAIVCVCILLLTSAWGFFGHEKINRHAVFSLPPEMIVFYKQHLTYLVTHSTDPDKRRYMLPEEGPRHYIDLDHYDRRYWDSLAVPWPRAVERFGEDSLSRHGVLPWHFETMLHRLTGAFLARDQARILKLSAELGHYVADAHVPLHTSSNHNGQFTGQHGIHGLWESRIPELVAETDFDFWVGQATYIREPRAFIWRIIRESAAAVDTVLGEEKRLSEAWPRDARYAYENRKGLLVRNYASEYTKTYNKKMGNMVERRMRSSMLAVASCWYTAWANAGQPPLQTINSSGSSENEEKEAALLDRLFRQGKIFGREH</sequence>
<dbReference type="RefSeq" id="WP_264280601.1">
    <property type="nucleotide sequence ID" value="NZ_CP107006.1"/>
</dbReference>
<name>A0ABY6IY71_9BACT</name>
<keyword evidence="2" id="KW-1185">Reference proteome</keyword>
<reference evidence="1" key="1">
    <citation type="submission" date="2022-10" db="EMBL/GenBank/DDBJ databases">
        <title>Chitinophaga sp. nov., isolated from soil.</title>
        <authorList>
            <person name="Jeon C.O."/>
        </authorList>
    </citation>
    <scope>NUCLEOTIDE SEQUENCE</scope>
    <source>
        <strain evidence="1">R8</strain>
    </source>
</reference>
<dbReference type="SUPFAM" id="SSF48537">
    <property type="entry name" value="Phospholipase C/P1 nuclease"/>
    <property type="match status" value="1"/>
</dbReference>
<evidence type="ECO:0000313" key="1">
    <source>
        <dbReference type="EMBL" id="UYQ92318.1"/>
    </source>
</evidence>
<dbReference type="CDD" id="cd10981">
    <property type="entry name" value="ZnPC_S1P1"/>
    <property type="match status" value="1"/>
</dbReference>
<proteinExistence type="predicted"/>
<protein>
    <submittedName>
        <fullName evidence="1">Zinc dependent phospholipase C family protein</fullName>
    </submittedName>
</protein>
<dbReference type="EMBL" id="CP107006">
    <property type="protein sequence ID" value="UYQ92318.1"/>
    <property type="molecule type" value="Genomic_DNA"/>
</dbReference>
<organism evidence="1 2">
    <name type="scientific">Chitinophaga horti</name>
    <dbReference type="NCBI Taxonomy" id="2920382"/>
    <lineage>
        <taxon>Bacteria</taxon>
        <taxon>Pseudomonadati</taxon>
        <taxon>Bacteroidota</taxon>
        <taxon>Chitinophagia</taxon>
        <taxon>Chitinophagales</taxon>
        <taxon>Chitinophagaceae</taxon>
        <taxon>Chitinophaga</taxon>
    </lineage>
</organism>
<dbReference type="Proteomes" id="UP001162741">
    <property type="component" value="Chromosome"/>
</dbReference>